<dbReference type="SUPFAM" id="SSF51445">
    <property type="entry name" value="(Trans)glycosidases"/>
    <property type="match status" value="1"/>
</dbReference>
<feature type="domain" description="Glycoside-hydrolase family GH114 TIM-barrel" evidence="2">
    <location>
        <begin position="23"/>
        <end position="234"/>
    </location>
</feature>
<dbReference type="PANTHER" id="PTHR35273">
    <property type="entry name" value="ALPHA-1,4 POLYGALACTOSAMINIDASE, PUTATIVE (AFU_ORTHOLOGUE AFUA_3G07890)-RELATED"/>
    <property type="match status" value="1"/>
</dbReference>
<comment type="caution">
    <text evidence="3">The sequence shown here is derived from an EMBL/GenBank/DDBJ whole genome shotgun (WGS) entry which is preliminary data.</text>
</comment>
<dbReference type="AlphaFoldDB" id="A0A940MLY3"/>
<dbReference type="InterPro" id="IPR013785">
    <property type="entry name" value="Aldolase_TIM"/>
</dbReference>
<dbReference type="Proteomes" id="UP000675940">
    <property type="component" value="Unassembled WGS sequence"/>
</dbReference>
<evidence type="ECO:0000313" key="4">
    <source>
        <dbReference type="Proteomes" id="UP000675940"/>
    </source>
</evidence>
<protein>
    <submittedName>
        <fullName evidence="3">Endo alpha-1,4 polygalactosaminidase</fullName>
    </submittedName>
</protein>
<dbReference type="RefSeq" id="WP_209361879.1">
    <property type="nucleotide sequence ID" value="NZ_JAGISH010000009.1"/>
</dbReference>
<sequence>MLRALSLLPLLTPTDPGAAGVQTWDWQLMTAPFDLRRTVDVMDPDPQDHPNADIDALDARGVGWIRCLSIGTREAGRTDPTSEDVLGNALPDRSDERFLDIRRHDVRLPIMAERFCNAGFDAIEPDNMDAQLNDSGLGLTAGDTTGHFRMRLARADAMGLQTGRKNTPDLVARLEQSMDLAIFESGSLDGGCGADQPRRDAGTPVFAAEYSHPRRTPCEAARKSGRSRTFQDRDRTRDFVTCGDMP</sequence>
<gene>
    <name evidence="3" type="ORF">J5474_15705</name>
</gene>
<feature type="region of interest" description="Disordered" evidence="1">
    <location>
        <begin position="212"/>
        <end position="232"/>
    </location>
</feature>
<dbReference type="Gene3D" id="3.20.20.70">
    <property type="entry name" value="Aldolase class I"/>
    <property type="match status" value="1"/>
</dbReference>
<organism evidence="3 4">
    <name type="scientific">Sagittula salina</name>
    <dbReference type="NCBI Taxonomy" id="2820268"/>
    <lineage>
        <taxon>Bacteria</taxon>
        <taxon>Pseudomonadati</taxon>
        <taxon>Pseudomonadota</taxon>
        <taxon>Alphaproteobacteria</taxon>
        <taxon>Rhodobacterales</taxon>
        <taxon>Roseobacteraceae</taxon>
        <taxon>Sagittula</taxon>
    </lineage>
</organism>
<dbReference type="PANTHER" id="PTHR35273:SF2">
    <property type="entry name" value="ALPHA-GALACTOSIDASE"/>
    <property type="match status" value="1"/>
</dbReference>
<keyword evidence="4" id="KW-1185">Reference proteome</keyword>
<name>A0A940MLY3_9RHOB</name>
<dbReference type="InterPro" id="IPR004352">
    <property type="entry name" value="GH114_TIM-barrel"/>
</dbReference>
<evidence type="ECO:0000313" key="3">
    <source>
        <dbReference type="EMBL" id="MBP0483926.1"/>
    </source>
</evidence>
<proteinExistence type="predicted"/>
<reference evidence="3" key="1">
    <citation type="submission" date="2021-03" db="EMBL/GenBank/DDBJ databases">
        <title>Sagittula salina sp. nov. strain M10.9X isolated from the marine waste.</title>
        <authorList>
            <person name="Satari L."/>
            <person name="Molina-Menor E."/>
            <person name="Vidal-Verdu A."/>
            <person name="Pascual J."/>
            <person name="Pereto J."/>
            <person name="Porcar M."/>
        </authorList>
    </citation>
    <scope>NUCLEOTIDE SEQUENCE</scope>
    <source>
        <strain evidence="3">M10.9X</strain>
    </source>
</reference>
<dbReference type="InterPro" id="IPR017853">
    <property type="entry name" value="GH"/>
</dbReference>
<dbReference type="Pfam" id="PF03537">
    <property type="entry name" value="Glyco_hydro_114"/>
    <property type="match status" value="1"/>
</dbReference>
<dbReference type="EMBL" id="JAGISH010000009">
    <property type="protein sequence ID" value="MBP0483926.1"/>
    <property type="molecule type" value="Genomic_DNA"/>
</dbReference>
<accession>A0A940MLY3</accession>
<evidence type="ECO:0000256" key="1">
    <source>
        <dbReference type="SAM" id="MobiDB-lite"/>
    </source>
</evidence>
<evidence type="ECO:0000259" key="2">
    <source>
        <dbReference type="Pfam" id="PF03537"/>
    </source>
</evidence>